<dbReference type="CDD" id="cd05403">
    <property type="entry name" value="NT_KNTase_like"/>
    <property type="match status" value="1"/>
</dbReference>
<sequence>MLQELLGSQARAEILKKLFTPELKTAFLRELSRMTGLSAPVLQRELRQLVGFGIIISEKDGNRINFSANRKSTLYPVLCELVKKTDGEEALLRAAFQDCDARFVFLFGSYAQGTARQESDIDLFVIGDCGLREVSRRIHTVADNVPQEINPYVITAHDFLARKQKQDHFISEILTTPKVFLKGTADEFDAMVQ</sequence>
<dbReference type="InterPro" id="IPR041633">
    <property type="entry name" value="Polbeta"/>
</dbReference>
<dbReference type="Gene3D" id="3.30.460.10">
    <property type="entry name" value="Beta Polymerase, domain 2"/>
    <property type="match status" value="1"/>
</dbReference>
<accession>A0AAE3VJT6</accession>
<comment type="caution">
    <text evidence="2">The sequence shown here is derived from an EMBL/GenBank/DDBJ whole genome shotgun (WGS) entry which is preliminary data.</text>
</comment>
<feature type="domain" description="Polymerase beta nucleotidyltransferase" evidence="1">
    <location>
        <begin position="100"/>
        <end position="179"/>
    </location>
</feature>
<dbReference type="InterPro" id="IPR011991">
    <property type="entry name" value="ArsR-like_HTH"/>
</dbReference>
<dbReference type="GO" id="GO:0003677">
    <property type="term" value="F:DNA binding"/>
    <property type="evidence" value="ECO:0007669"/>
    <property type="project" value="UniProtKB-KW"/>
</dbReference>
<dbReference type="InterPro" id="IPR036390">
    <property type="entry name" value="WH_DNA-bd_sf"/>
</dbReference>
<dbReference type="Proteomes" id="UP001238163">
    <property type="component" value="Unassembled WGS sequence"/>
</dbReference>
<reference evidence="2" key="1">
    <citation type="submission" date="2023-07" db="EMBL/GenBank/DDBJ databases">
        <title>Genomic Encyclopedia of Type Strains, Phase IV (KMG-IV): sequencing the most valuable type-strain genomes for metagenomic binning, comparative biology and taxonomic classification.</title>
        <authorList>
            <person name="Goeker M."/>
        </authorList>
    </citation>
    <scope>NUCLEOTIDE SEQUENCE</scope>
    <source>
        <strain evidence="2">DSM 24202</strain>
    </source>
</reference>
<evidence type="ECO:0000259" key="1">
    <source>
        <dbReference type="Pfam" id="PF18765"/>
    </source>
</evidence>
<keyword evidence="2" id="KW-0238">DNA-binding</keyword>
<evidence type="ECO:0000313" key="3">
    <source>
        <dbReference type="Proteomes" id="UP001238163"/>
    </source>
</evidence>
<dbReference type="SUPFAM" id="SSF81301">
    <property type="entry name" value="Nucleotidyltransferase"/>
    <property type="match status" value="1"/>
</dbReference>
<dbReference type="CDD" id="cd00090">
    <property type="entry name" value="HTH_ARSR"/>
    <property type="match status" value="1"/>
</dbReference>
<organism evidence="2 3">
    <name type="scientific">Oligosphaera ethanolica</name>
    <dbReference type="NCBI Taxonomy" id="760260"/>
    <lineage>
        <taxon>Bacteria</taxon>
        <taxon>Pseudomonadati</taxon>
        <taxon>Lentisphaerota</taxon>
        <taxon>Oligosphaeria</taxon>
        <taxon>Oligosphaerales</taxon>
        <taxon>Oligosphaeraceae</taxon>
        <taxon>Oligosphaera</taxon>
    </lineage>
</organism>
<dbReference type="Pfam" id="PF18765">
    <property type="entry name" value="Polbeta"/>
    <property type="match status" value="1"/>
</dbReference>
<dbReference type="AlphaFoldDB" id="A0AAE3VJT6"/>
<name>A0AAE3VJT6_9BACT</name>
<dbReference type="GO" id="GO:0006355">
    <property type="term" value="P:regulation of DNA-templated transcription"/>
    <property type="evidence" value="ECO:0007669"/>
    <property type="project" value="UniProtKB-ARBA"/>
</dbReference>
<keyword evidence="3" id="KW-1185">Reference proteome</keyword>
<evidence type="ECO:0000313" key="2">
    <source>
        <dbReference type="EMBL" id="MDQ0291503.1"/>
    </source>
</evidence>
<dbReference type="SUPFAM" id="SSF46785">
    <property type="entry name" value="Winged helix' DNA-binding domain"/>
    <property type="match status" value="1"/>
</dbReference>
<dbReference type="EMBL" id="JAUSVL010000001">
    <property type="protein sequence ID" value="MDQ0291503.1"/>
    <property type="molecule type" value="Genomic_DNA"/>
</dbReference>
<dbReference type="RefSeq" id="WP_307264382.1">
    <property type="nucleotide sequence ID" value="NZ_JAUSVL010000001.1"/>
</dbReference>
<protein>
    <submittedName>
        <fullName evidence="2">DNA-binding HxlR family transcriptional regulator</fullName>
    </submittedName>
</protein>
<gene>
    <name evidence="2" type="ORF">J3R75_003610</name>
</gene>
<dbReference type="Gene3D" id="1.10.10.10">
    <property type="entry name" value="Winged helix-like DNA-binding domain superfamily/Winged helix DNA-binding domain"/>
    <property type="match status" value="1"/>
</dbReference>
<dbReference type="InterPro" id="IPR036388">
    <property type="entry name" value="WH-like_DNA-bd_sf"/>
</dbReference>
<proteinExistence type="predicted"/>
<dbReference type="InterPro" id="IPR043519">
    <property type="entry name" value="NT_sf"/>
</dbReference>